<dbReference type="PANTHER" id="PTHR43591:SF110">
    <property type="entry name" value="RHODANESE DOMAIN-CONTAINING PROTEIN"/>
    <property type="match status" value="1"/>
</dbReference>
<dbReference type="GO" id="GO:0032259">
    <property type="term" value="P:methylation"/>
    <property type="evidence" value="ECO:0007669"/>
    <property type="project" value="UniProtKB-KW"/>
</dbReference>
<dbReference type="InterPro" id="IPR013216">
    <property type="entry name" value="Methyltransf_11"/>
</dbReference>
<sequence>MSWNDSTVNTYERTIPLKIPGYFTLYETLNHFLFPMLPLETSAPRILVIGAGGGQEIISMGKQNHTLEFTGIDPSKLMLQLAKKRIEKEELQNHIHFIHGTVRSLLPNSLFDATTCMLVLHFIPNITQKKEFLKEISRHLKPGAPFFLSTINGVRHTNIFSVQLNAWRHHMLQNQIPSEDWDRFENSFGTEMFPISETDLLAIMGGMWFYSNHSFFH</sequence>
<evidence type="ECO:0000313" key="3">
    <source>
        <dbReference type="Proteomes" id="UP000029389"/>
    </source>
</evidence>
<keyword evidence="2" id="KW-0808">Transferase</keyword>
<protein>
    <submittedName>
        <fullName evidence="2">UbiE/COQ5 methyltransferase family protein</fullName>
    </submittedName>
</protein>
<dbReference type="EMBL" id="JMQC01000008">
    <property type="protein sequence ID" value="KFN04093.1"/>
    <property type="molecule type" value="Genomic_DNA"/>
</dbReference>
<dbReference type="SUPFAM" id="SSF53335">
    <property type="entry name" value="S-adenosyl-L-methionine-dependent methyltransferases"/>
    <property type="match status" value="1"/>
</dbReference>
<comment type="caution">
    <text evidence="2">The sequence shown here is derived from an EMBL/GenBank/DDBJ whole genome shotgun (WGS) entry which is preliminary data.</text>
</comment>
<dbReference type="Proteomes" id="UP000029389">
    <property type="component" value="Unassembled WGS sequence"/>
</dbReference>
<accession>A0A090Z186</accession>
<evidence type="ECO:0000259" key="1">
    <source>
        <dbReference type="Pfam" id="PF08241"/>
    </source>
</evidence>
<dbReference type="InterPro" id="IPR029063">
    <property type="entry name" value="SAM-dependent_MTases_sf"/>
</dbReference>
<proteinExistence type="predicted"/>
<dbReference type="PATRIC" id="fig|1405.8.peg.830"/>
<dbReference type="GO" id="GO:0008757">
    <property type="term" value="F:S-adenosylmethionine-dependent methyltransferase activity"/>
    <property type="evidence" value="ECO:0007669"/>
    <property type="project" value="InterPro"/>
</dbReference>
<dbReference type="Pfam" id="PF08241">
    <property type="entry name" value="Methyltransf_11"/>
    <property type="match status" value="1"/>
</dbReference>
<gene>
    <name evidence="2" type="ORF">DJ93_651</name>
</gene>
<feature type="domain" description="Methyltransferase type 11" evidence="1">
    <location>
        <begin position="48"/>
        <end position="147"/>
    </location>
</feature>
<organism evidence="2 3">
    <name type="scientific">Bacillus clarus</name>
    <dbReference type="NCBI Taxonomy" id="2338372"/>
    <lineage>
        <taxon>Bacteria</taxon>
        <taxon>Bacillati</taxon>
        <taxon>Bacillota</taxon>
        <taxon>Bacilli</taxon>
        <taxon>Bacillales</taxon>
        <taxon>Bacillaceae</taxon>
        <taxon>Bacillus</taxon>
        <taxon>Bacillus cereus group</taxon>
    </lineage>
</organism>
<dbReference type="Gene3D" id="3.40.50.150">
    <property type="entry name" value="Vaccinia Virus protein VP39"/>
    <property type="match status" value="1"/>
</dbReference>
<dbReference type="CDD" id="cd02440">
    <property type="entry name" value="AdoMet_MTases"/>
    <property type="match status" value="1"/>
</dbReference>
<evidence type="ECO:0000313" key="2">
    <source>
        <dbReference type="EMBL" id="KFN04093.1"/>
    </source>
</evidence>
<dbReference type="PANTHER" id="PTHR43591">
    <property type="entry name" value="METHYLTRANSFERASE"/>
    <property type="match status" value="1"/>
</dbReference>
<keyword evidence="2" id="KW-0489">Methyltransferase</keyword>
<dbReference type="AlphaFoldDB" id="A0A090Z186"/>
<reference evidence="2 3" key="1">
    <citation type="submission" date="2014-04" db="EMBL/GenBank/DDBJ databases">
        <authorList>
            <person name="Bishop-Lilly K.A."/>
            <person name="Broomall S.M."/>
            <person name="Chain P.S."/>
            <person name="Chertkov O."/>
            <person name="Coyne S.R."/>
            <person name="Daligault H.E."/>
            <person name="Davenport K.W."/>
            <person name="Erkkila T."/>
            <person name="Frey K.G."/>
            <person name="Gibbons H.S."/>
            <person name="Gu W."/>
            <person name="Jaissle J."/>
            <person name="Johnson S.L."/>
            <person name="Koroleva G.I."/>
            <person name="Ladner J.T."/>
            <person name="Lo C.-C."/>
            <person name="Minogue T.D."/>
            <person name="Munk C."/>
            <person name="Palacios G.F."/>
            <person name="Redden C.L."/>
            <person name="Rosenzweig C.N."/>
            <person name="Scholz M.B."/>
            <person name="Teshima H."/>
            <person name="Xu Y."/>
        </authorList>
    </citation>
    <scope>NUCLEOTIDE SEQUENCE [LARGE SCALE GENOMIC DNA]</scope>
    <source>
        <strain evidence="2 3">BHP</strain>
    </source>
</reference>
<name>A0A090Z186_9BACI</name>